<dbReference type="HOGENOM" id="CLU_3423274_0_0_1"/>
<protein>
    <submittedName>
        <fullName evidence="1">Uncharacterized protein</fullName>
    </submittedName>
</protein>
<evidence type="ECO:0000313" key="1">
    <source>
        <dbReference type="EMBL" id="EQB47525.1"/>
    </source>
</evidence>
<dbReference type="Proteomes" id="UP000015530">
    <property type="component" value="Unassembled WGS sequence"/>
</dbReference>
<proteinExistence type="predicted"/>
<organism evidence="1 2">
    <name type="scientific">Colletotrichum gloeosporioides (strain Cg-14)</name>
    <name type="common">Anthracnose fungus</name>
    <name type="synonym">Glomerella cingulata</name>
    <dbReference type="NCBI Taxonomy" id="1237896"/>
    <lineage>
        <taxon>Eukaryota</taxon>
        <taxon>Fungi</taxon>
        <taxon>Dikarya</taxon>
        <taxon>Ascomycota</taxon>
        <taxon>Pezizomycotina</taxon>
        <taxon>Sordariomycetes</taxon>
        <taxon>Hypocreomycetidae</taxon>
        <taxon>Glomerellales</taxon>
        <taxon>Glomerellaceae</taxon>
        <taxon>Colletotrichum</taxon>
        <taxon>Colletotrichum gloeosporioides species complex</taxon>
    </lineage>
</organism>
<name>T0LH70_COLGC</name>
<sequence>MQWSATVMAKMVSAHQNVDTASL</sequence>
<dbReference type="AlphaFoldDB" id="T0LH70"/>
<reference evidence="2" key="1">
    <citation type="journal article" date="2013" name="Mol. Plant Microbe Interact.">
        <title>Global aspects of pacC regulation of pathogenicity genes in Colletotrichum gloeosporioides as revealed by transcriptome analysis.</title>
        <authorList>
            <person name="Alkan N."/>
            <person name="Meng X."/>
            <person name="Friedlander G."/>
            <person name="Reuveni E."/>
            <person name="Sukno S."/>
            <person name="Sherman A."/>
            <person name="Thon M."/>
            <person name="Fluhr R."/>
            <person name="Prusky D."/>
        </authorList>
    </citation>
    <scope>NUCLEOTIDE SEQUENCE [LARGE SCALE GENOMIC DNA]</scope>
    <source>
        <strain evidence="2">Cg-14</strain>
    </source>
</reference>
<evidence type="ECO:0000313" key="2">
    <source>
        <dbReference type="Proteomes" id="UP000015530"/>
    </source>
</evidence>
<accession>T0LH70</accession>
<dbReference type="EMBL" id="AMYD01002913">
    <property type="protein sequence ID" value="EQB47525.1"/>
    <property type="molecule type" value="Genomic_DNA"/>
</dbReference>
<gene>
    <name evidence="1" type="ORF">CGLO_13312</name>
</gene>
<comment type="caution">
    <text evidence="1">The sequence shown here is derived from an EMBL/GenBank/DDBJ whole genome shotgun (WGS) entry which is preliminary data.</text>
</comment>